<protein>
    <submittedName>
        <fullName evidence="2">Uncharacterized protein</fullName>
    </submittedName>
</protein>
<dbReference type="Proteomes" id="UP001345963">
    <property type="component" value="Unassembled WGS sequence"/>
</dbReference>
<evidence type="ECO:0000313" key="2">
    <source>
        <dbReference type="EMBL" id="MED6262695.1"/>
    </source>
</evidence>
<keyword evidence="3" id="KW-1185">Reference proteome</keyword>
<name>A0ABU7CLI5_9TELE</name>
<sequence length="173" mass="18995">MRSLPTSNDGNPHSQNFPDTPLKDVGNPQESEMHRICTNKAFSVSLATLSECTIEQSGGSFDRASCIHSVISVIPSQEIQKMTEEIKALDEETLKPQWSLGFVVTDCPGIQNGRKRGRPGSIQQRANGPIFSKQVVQHPGPILFTSHVVPTQARSDRSRDQKKSMKSKPSGVK</sequence>
<proteinExistence type="predicted"/>
<comment type="caution">
    <text evidence="2">The sequence shown here is derived from an EMBL/GenBank/DDBJ whole genome shotgun (WGS) entry which is preliminary data.</text>
</comment>
<evidence type="ECO:0000256" key="1">
    <source>
        <dbReference type="SAM" id="MobiDB-lite"/>
    </source>
</evidence>
<dbReference type="EMBL" id="JAHUTI010093957">
    <property type="protein sequence ID" value="MED6262695.1"/>
    <property type="molecule type" value="Genomic_DNA"/>
</dbReference>
<feature type="compositionally biased region" description="Basic and acidic residues" evidence="1">
    <location>
        <begin position="154"/>
        <end position="163"/>
    </location>
</feature>
<feature type="region of interest" description="Disordered" evidence="1">
    <location>
        <begin position="146"/>
        <end position="173"/>
    </location>
</feature>
<accession>A0ABU7CLI5</accession>
<feature type="compositionally biased region" description="Polar residues" evidence="1">
    <location>
        <begin position="1"/>
        <end position="18"/>
    </location>
</feature>
<reference evidence="2 3" key="1">
    <citation type="submission" date="2021-07" db="EMBL/GenBank/DDBJ databases">
        <authorList>
            <person name="Palmer J.M."/>
        </authorList>
    </citation>
    <scope>NUCLEOTIDE SEQUENCE [LARGE SCALE GENOMIC DNA]</scope>
    <source>
        <strain evidence="2 3">AT_MEX2019</strain>
        <tissue evidence="2">Muscle</tissue>
    </source>
</reference>
<feature type="region of interest" description="Disordered" evidence="1">
    <location>
        <begin position="1"/>
        <end position="31"/>
    </location>
</feature>
<organism evidence="2 3">
    <name type="scientific">Ataeniobius toweri</name>
    <dbReference type="NCBI Taxonomy" id="208326"/>
    <lineage>
        <taxon>Eukaryota</taxon>
        <taxon>Metazoa</taxon>
        <taxon>Chordata</taxon>
        <taxon>Craniata</taxon>
        <taxon>Vertebrata</taxon>
        <taxon>Euteleostomi</taxon>
        <taxon>Actinopterygii</taxon>
        <taxon>Neopterygii</taxon>
        <taxon>Teleostei</taxon>
        <taxon>Neoteleostei</taxon>
        <taxon>Acanthomorphata</taxon>
        <taxon>Ovalentaria</taxon>
        <taxon>Atherinomorphae</taxon>
        <taxon>Cyprinodontiformes</taxon>
        <taxon>Goodeidae</taxon>
        <taxon>Ataeniobius</taxon>
    </lineage>
</organism>
<evidence type="ECO:0000313" key="3">
    <source>
        <dbReference type="Proteomes" id="UP001345963"/>
    </source>
</evidence>
<gene>
    <name evidence="2" type="ORF">ATANTOWER_024144</name>
</gene>